<accession>A0ABZ0SGX9</accession>
<feature type="signal peptide" evidence="2">
    <location>
        <begin position="1"/>
        <end position="24"/>
    </location>
</feature>
<organism evidence="4 5">
    <name type="scientific">Thiorhodovibrio winogradskyi</name>
    <dbReference type="NCBI Taxonomy" id="77007"/>
    <lineage>
        <taxon>Bacteria</taxon>
        <taxon>Pseudomonadati</taxon>
        <taxon>Pseudomonadota</taxon>
        <taxon>Gammaproteobacteria</taxon>
        <taxon>Chromatiales</taxon>
        <taxon>Chromatiaceae</taxon>
        <taxon>Thiorhodovibrio</taxon>
    </lineage>
</organism>
<evidence type="ECO:0000256" key="2">
    <source>
        <dbReference type="SAM" id="SignalP"/>
    </source>
</evidence>
<proteinExistence type="predicted"/>
<feature type="compositionally biased region" description="Polar residues" evidence="1">
    <location>
        <begin position="173"/>
        <end position="184"/>
    </location>
</feature>
<evidence type="ECO:0000259" key="3">
    <source>
        <dbReference type="Pfam" id="PF13511"/>
    </source>
</evidence>
<feature type="domain" description="DUF4124" evidence="3">
    <location>
        <begin position="22"/>
        <end position="77"/>
    </location>
</feature>
<dbReference type="RefSeq" id="WP_328985051.1">
    <property type="nucleotide sequence ID" value="NZ_CP121472.1"/>
</dbReference>
<keyword evidence="2" id="KW-0732">Signal</keyword>
<protein>
    <recommendedName>
        <fullName evidence="3">DUF4124 domain-containing protein</fullName>
    </recommendedName>
</protein>
<feature type="region of interest" description="Disordered" evidence="1">
    <location>
        <begin position="45"/>
        <end position="184"/>
    </location>
</feature>
<feature type="compositionally biased region" description="Low complexity" evidence="1">
    <location>
        <begin position="110"/>
        <end position="123"/>
    </location>
</feature>
<feature type="compositionally biased region" description="Basic and acidic residues" evidence="1">
    <location>
        <begin position="69"/>
        <end position="81"/>
    </location>
</feature>
<name>A0ABZ0SGX9_9GAMM</name>
<dbReference type="InterPro" id="IPR025392">
    <property type="entry name" value="DUF4124"/>
</dbReference>
<dbReference type="Pfam" id="PF13511">
    <property type="entry name" value="DUF4124"/>
    <property type="match status" value="1"/>
</dbReference>
<evidence type="ECO:0000313" key="5">
    <source>
        <dbReference type="Proteomes" id="UP001432180"/>
    </source>
</evidence>
<feature type="chain" id="PRO_5046684593" description="DUF4124 domain-containing protein" evidence="2">
    <location>
        <begin position="25"/>
        <end position="184"/>
    </location>
</feature>
<keyword evidence="5" id="KW-1185">Reference proteome</keyword>
<feature type="compositionally biased region" description="Basic and acidic residues" evidence="1">
    <location>
        <begin position="131"/>
        <end position="151"/>
    </location>
</feature>
<reference evidence="4 5" key="1">
    <citation type="journal article" date="2023" name="Microorganisms">
        <title>Thiorhodovibrio frisius and Trv. litoralis spp. nov., Two Novel Members from a Clade of Fastidious Purple Sulfur Bacteria That Exhibit Unique Red-Shifted Light-Harvesting Capabilities.</title>
        <authorList>
            <person name="Methner A."/>
            <person name="Kuzyk S.B."/>
            <person name="Petersen J."/>
            <person name="Bauer S."/>
            <person name="Brinkmann H."/>
            <person name="Sichau K."/>
            <person name="Wanner G."/>
            <person name="Wolf J."/>
            <person name="Neumann-Schaal M."/>
            <person name="Henke P."/>
            <person name="Tank M."/>
            <person name="Sproer C."/>
            <person name="Bunk B."/>
            <person name="Overmann J."/>
        </authorList>
    </citation>
    <scope>NUCLEOTIDE SEQUENCE [LARGE SCALE GENOMIC DNA]</scope>
    <source>
        <strain evidence="4 5">DSM 6702</strain>
    </source>
</reference>
<dbReference type="Proteomes" id="UP001432180">
    <property type="component" value="Chromosome"/>
</dbReference>
<dbReference type="EMBL" id="CP121472">
    <property type="protein sequence ID" value="WPL19301.1"/>
    <property type="molecule type" value="Genomic_DNA"/>
</dbReference>
<sequence>MSHDPGCFFAQSLALILAGTIALAMPAAAQQQVYRSVDAQGRVSFSAEPPAGEDVRSIESIELQPGPSEADRQAAEARVRDMQQAADAYEQQRQSAREAETGQEESGNTSKSPSESDASPAAEQWNQLLVNDRRLTPEQRKKVEEAKRELLEAQQRGRQSAGGGDLYKRPDNYQHSTPSRSERD</sequence>
<evidence type="ECO:0000313" key="4">
    <source>
        <dbReference type="EMBL" id="WPL19301.1"/>
    </source>
</evidence>
<gene>
    <name evidence="4" type="ORF">Thiowin_04418</name>
</gene>
<evidence type="ECO:0000256" key="1">
    <source>
        <dbReference type="SAM" id="MobiDB-lite"/>
    </source>
</evidence>